<keyword evidence="9" id="KW-1185">Reference proteome</keyword>
<dbReference type="PANTHER" id="PTHR43243">
    <property type="entry name" value="INNER MEMBRANE TRANSPORTER YGJI-RELATED"/>
    <property type="match status" value="1"/>
</dbReference>
<evidence type="ECO:0000313" key="8">
    <source>
        <dbReference type="EMBL" id="KAJ6415653.1"/>
    </source>
</evidence>
<comment type="subcellular location">
    <subcellularLocation>
        <location evidence="1">Membrane</location>
        <topology evidence="1">Multi-pass membrane protein</topology>
    </subcellularLocation>
</comment>
<feature type="transmembrane region" description="Helical" evidence="6">
    <location>
        <begin position="443"/>
        <end position="464"/>
    </location>
</feature>
<feature type="transmembrane region" description="Helical" evidence="6">
    <location>
        <begin position="186"/>
        <end position="204"/>
    </location>
</feature>
<evidence type="ECO:0000259" key="7">
    <source>
        <dbReference type="Pfam" id="PF13906"/>
    </source>
</evidence>
<evidence type="ECO:0000313" key="9">
    <source>
        <dbReference type="Proteomes" id="UP001162972"/>
    </source>
</evidence>
<dbReference type="GO" id="GO:0015171">
    <property type="term" value="F:amino acid transmembrane transporter activity"/>
    <property type="evidence" value="ECO:0007669"/>
    <property type="project" value="TreeGrafter"/>
</dbReference>
<accession>A0AAD6K360</accession>
<evidence type="ECO:0000256" key="4">
    <source>
        <dbReference type="ARBA" id="ARBA00022989"/>
    </source>
</evidence>
<comment type="caution">
    <text evidence="8">The sequence shown here is derived from an EMBL/GenBank/DDBJ whole genome shotgun (WGS) entry which is preliminary data.</text>
</comment>
<evidence type="ECO:0000256" key="1">
    <source>
        <dbReference type="ARBA" id="ARBA00004141"/>
    </source>
</evidence>
<protein>
    <recommendedName>
        <fullName evidence="7">Cationic amino acid transporter C-terminal domain-containing protein</fullName>
    </recommendedName>
</protein>
<dbReference type="AlphaFoldDB" id="A0AAD6K360"/>
<dbReference type="EMBL" id="JAPFFJ010000012">
    <property type="protein sequence ID" value="KAJ6415653.1"/>
    <property type="molecule type" value="Genomic_DNA"/>
</dbReference>
<feature type="transmembrane region" description="Helical" evidence="6">
    <location>
        <begin position="366"/>
        <end position="399"/>
    </location>
</feature>
<organism evidence="8 9">
    <name type="scientific">Salix udensis</name>
    <dbReference type="NCBI Taxonomy" id="889485"/>
    <lineage>
        <taxon>Eukaryota</taxon>
        <taxon>Viridiplantae</taxon>
        <taxon>Streptophyta</taxon>
        <taxon>Embryophyta</taxon>
        <taxon>Tracheophyta</taxon>
        <taxon>Spermatophyta</taxon>
        <taxon>Magnoliopsida</taxon>
        <taxon>eudicotyledons</taxon>
        <taxon>Gunneridae</taxon>
        <taxon>Pentapetalae</taxon>
        <taxon>rosids</taxon>
        <taxon>fabids</taxon>
        <taxon>Malpighiales</taxon>
        <taxon>Salicaceae</taxon>
        <taxon>Saliceae</taxon>
        <taxon>Salix</taxon>
    </lineage>
</organism>
<feature type="transmembrane region" description="Helical" evidence="6">
    <location>
        <begin position="62"/>
        <end position="84"/>
    </location>
</feature>
<dbReference type="Gene3D" id="1.20.1740.10">
    <property type="entry name" value="Amino acid/polyamine transporter I"/>
    <property type="match status" value="1"/>
</dbReference>
<dbReference type="Pfam" id="PF13520">
    <property type="entry name" value="AA_permease_2"/>
    <property type="match status" value="1"/>
</dbReference>
<feature type="transmembrane region" description="Helical" evidence="6">
    <location>
        <begin position="211"/>
        <end position="232"/>
    </location>
</feature>
<evidence type="ECO:0000256" key="6">
    <source>
        <dbReference type="SAM" id="Phobius"/>
    </source>
</evidence>
<keyword evidence="4 6" id="KW-1133">Transmembrane helix</keyword>
<evidence type="ECO:0000256" key="3">
    <source>
        <dbReference type="ARBA" id="ARBA00022692"/>
    </source>
</evidence>
<gene>
    <name evidence="8" type="ORF">OIU84_004452</name>
</gene>
<dbReference type="InterPro" id="IPR002293">
    <property type="entry name" value="AA/rel_permease1"/>
</dbReference>
<dbReference type="Proteomes" id="UP001162972">
    <property type="component" value="Chromosome 3"/>
</dbReference>
<reference evidence="8 9" key="1">
    <citation type="journal article" date="2023" name="Int. J. Mol. Sci.">
        <title>De Novo Assembly and Annotation of 11 Diverse Shrub Willow (Salix) Genomes Reveals Novel Gene Organization in Sex-Linked Regions.</title>
        <authorList>
            <person name="Hyden B."/>
            <person name="Feng K."/>
            <person name="Yates T.B."/>
            <person name="Jawdy S."/>
            <person name="Cereghino C."/>
            <person name="Smart L.B."/>
            <person name="Muchero W."/>
        </authorList>
    </citation>
    <scope>NUCLEOTIDE SEQUENCE [LARGE SCALE GENOMIC DNA]</scope>
    <source>
        <tissue evidence="8">Shoot tip</tissue>
    </source>
</reference>
<feature type="domain" description="Cationic amino acid transporter C-terminal" evidence="7">
    <location>
        <begin position="474"/>
        <end position="523"/>
    </location>
</feature>
<feature type="transmembrane region" description="Helical" evidence="6">
    <location>
        <begin position="90"/>
        <end position="112"/>
    </location>
</feature>
<name>A0AAD6K360_9ROSI</name>
<feature type="transmembrane region" description="Helical" evidence="6">
    <location>
        <begin position="288"/>
        <end position="312"/>
    </location>
</feature>
<sequence>MATIDQSTPTNVSFSGYLHSLSQTPHRLRKRMLATWTPDQELNQVRLRSGADMMRKLKWYDLIALGIGGMLGVGVFVTTGPVALKLSGPSVFISYIIAGVSAFLSSLCYTEFSVQIPVAGGAFSYLRVTFGEFVGYFAGANILMEYVLSNAAVARTFTEYLCQAVGESSNSWRVEVNGLVEGYNKLDFPAVALILLLTLCLFAVRKESSVLNLVMTVFHVIFFGFIIIAGFYKGSVKNLVEPGGLAPFGVKGIFDGAAMVYFSYIGYDSVSTMAEEIQNPAKSLPVGILGSVLIVTVLYCLVALSLCVLVPYNMIDKEASFSVAFQKIGLDVGEQCGWGRSKFGNCCFSPGCNVNPSTGTPLNATLFLGLCTASIALFTELSIILEIISISTLLVFYLVANALIYRRYVIVSHNPPSQTLFFLFLLSSSSIGFSLSWKFEEQWWVLPVFGGFMIAITAFFQYMVPSIRQANEEWSVPFMPWPAVASIFLNVFLVTTLKIPSFQRFGIWACLITLFYVLYGVHSTYRAEEMEVGVGEISHPSIQQSKLDIQVL</sequence>
<proteinExistence type="inferred from homology"/>
<dbReference type="GO" id="GO:0005886">
    <property type="term" value="C:plasma membrane"/>
    <property type="evidence" value="ECO:0007669"/>
    <property type="project" value="TreeGrafter"/>
</dbReference>
<comment type="similarity">
    <text evidence="2">Belongs to the amino acid-polyamine-organocation (APC) superfamily. Cationic amino acid transporter (CAT) (TC 2.A.3.3) family.</text>
</comment>
<evidence type="ECO:0000256" key="5">
    <source>
        <dbReference type="ARBA" id="ARBA00023136"/>
    </source>
</evidence>
<dbReference type="PANTHER" id="PTHR43243:SF3">
    <property type="entry name" value="OS04G0543600 PROTEIN"/>
    <property type="match status" value="1"/>
</dbReference>
<evidence type="ECO:0000256" key="2">
    <source>
        <dbReference type="ARBA" id="ARBA00008572"/>
    </source>
</evidence>
<feature type="transmembrane region" description="Helical" evidence="6">
    <location>
        <begin position="505"/>
        <end position="521"/>
    </location>
</feature>
<dbReference type="Pfam" id="PF13906">
    <property type="entry name" value="AA_permease_C"/>
    <property type="match status" value="1"/>
</dbReference>
<feature type="transmembrane region" description="Helical" evidence="6">
    <location>
        <begin position="124"/>
        <end position="144"/>
    </location>
</feature>
<feature type="transmembrane region" description="Helical" evidence="6">
    <location>
        <begin position="420"/>
        <end position="437"/>
    </location>
</feature>
<feature type="transmembrane region" description="Helical" evidence="6">
    <location>
        <begin position="244"/>
        <end position="267"/>
    </location>
</feature>
<keyword evidence="3 6" id="KW-0812">Transmembrane</keyword>
<keyword evidence="5 6" id="KW-0472">Membrane</keyword>
<dbReference type="InterPro" id="IPR029485">
    <property type="entry name" value="CAT_C"/>
</dbReference>
<feature type="transmembrane region" description="Helical" evidence="6">
    <location>
        <begin position="476"/>
        <end position="499"/>
    </location>
</feature>